<evidence type="ECO:0000259" key="22">
    <source>
        <dbReference type="PROSITE" id="PS51007"/>
    </source>
</evidence>
<keyword evidence="16" id="KW-0560">Oxidoreductase</keyword>
<comment type="similarity">
    <text evidence="4">Belongs to the CcoP / FixP family.</text>
</comment>
<evidence type="ECO:0000256" key="16">
    <source>
        <dbReference type="ARBA" id="ARBA00023002"/>
    </source>
</evidence>
<protein>
    <recommendedName>
        <fullName evidence="20">Cytochrome c oxidase subunit III</fullName>
    </recommendedName>
</protein>
<keyword evidence="10 21" id="KW-0812">Transmembrane</keyword>
<evidence type="ECO:0000256" key="9">
    <source>
        <dbReference type="ARBA" id="ARBA00022660"/>
    </source>
</evidence>
<dbReference type="PRINTS" id="PR00605">
    <property type="entry name" value="CYTCHROMECIC"/>
</dbReference>
<dbReference type="InterPro" id="IPR008168">
    <property type="entry name" value="Cyt_C_IC"/>
</dbReference>
<gene>
    <name evidence="23" type="primary">fixP_1</name>
    <name evidence="23" type="ORF">GALL_214340</name>
</gene>
<comment type="pathway">
    <text evidence="3">Energy metabolism; oxidative phosphorylation.</text>
</comment>
<reference evidence="23" key="1">
    <citation type="submission" date="2016-10" db="EMBL/GenBank/DDBJ databases">
        <title>Sequence of Gallionella enrichment culture.</title>
        <authorList>
            <person name="Poehlein A."/>
            <person name="Muehling M."/>
            <person name="Daniel R."/>
        </authorList>
    </citation>
    <scope>NUCLEOTIDE SEQUENCE</scope>
</reference>
<dbReference type="InterPro" id="IPR036909">
    <property type="entry name" value="Cyt_c-like_dom_sf"/>
</dbReference>
<evidence type="ECO:0000256" key="5">
    <source>
        <dbReference type="ARBA" id="ARBA00022448"/>
    </source>
</evidence>
<dbReference type="InterPro" id="IPR038414">
    <property type="entry name" value="CcoP_N_sf"/>
</dbReference>
<dbReference type="NCBIfam" id="TIGR00782">
    <property type="entry name" value="ccoP"/>
    <property type="match status" value="1"/>
</dbReference>
<dbReference type="InterPro" id="IPR009056">
    <property type="entry name" value="Cyt_c-like_dom"/>
</dbReference>
<evidence type="ECO:0000256" key="7">
    <source>
        <dbReference type="ARBA" id="ARBA00022519"/>
    </source>
</evidence>
<keyword evidence="18" id="KW-0406">Ion transport</keyword>
<dbReference type="Gene3D" id="6.10.280.130">
    <property type="match status" value="1"/>
</dbReference>
<dbReference type="PANTHER" id="PTHR33751:SF1">
    <property type="entry name" value="CBB3-TYPE CYTOCHROME C OXIDASE SUBUNIT FIXP"/>
    <property type="match status" value="1"/>
</dbReference>
<keyword evidence="5" id="KW-0813">Transport</keyword>
<keyword evidence="9" id="KW-0679">Respiratory chain</keyword>
<comment type="cofactor">
    <cofactor evidence="1">
        <name>heme c</name>
        <dbReference type="ChEBI" id="CHEBI:61717"/>
    </cofactor>
</comment>
<evidence type="ECO:0000256" key="6">
    <source>
        <dbReference type="ARBA" id="ARBA00022475"/>
    </source>
</evidence>
<dbReference type="GO" id="GO:1902600">
    <property type="term" value="P:proton transmembrane transport"/>
    <property type="evidence" value="ECO:0007669"/>
    <property type="project" value="UniProtKB-KW"/>
</dbReference>
<dbReference type="AlphaFoldDB" id="A0A1J5RKB1"/>
<dbReference type="PIRSF" id="PIRSF000006">
    <property type="entry name" value="Cbb3-Cox_fixP"/>
    <property type="match status" value="1"/>
</dbReference>
<dbReference type="Pfam" id="PF14715">
    <property type="entry name" value="FixP_N"/>
    <property type="match status" value="1"/>
</dbReference>
<dbReference type="PANTHER" id="PTHR33751">
    <property type="entry name" value="CBB3-TYPE CYTOCHROME C OXIDASE SUBUNIT FIXP"/>
    <property type="match status" value="1"/>
</dbReference>
<comment type="subcellular location">
    <subcellularLocation>
        <location evidence="2">Cell inner membrane</location>
    </subcellularLocation>
</comment>
<evidence type="ECO:0000256" key="14">
    <source>
        <dbReference type="ARBA" id="ARBA00022982"/>
    </source>
</evidence>
<proteinExistence type="inferred from homology"/>
<evidence type="ECO:0000256" key="19">
    <source>
        <dbReference type="ARBA" id="ARBA00023136"/>
    </source>
</evidence>
<dbReference type="GO" id="GO:0005506">
    <property type="term" value="F:iron ion binding"/>
    <property type="evidence" value="ECO:0007669"/>
    <property type="project" value="InterPro"/>
</dbReference>
<dbReference type="Gene3D" id="1.10.760.10">
    <property type="entry name" value="Cytochrome c-like domain"/>
    <property type="match status" value="2"/>
</dbReference>
<dbReference type="PROSITE" id="PS51007">
    <property type="entry name" value="CYTC"/>
    <property type="match status" value="2"/>
</dbReference>
<organism evidence="23">
    <name type="scientific">mine drainage metagenome</name>
    <dbReference type="NCBI Taxonomy" id="410659"/>
    <lineage>
        <taxon>unclassified sequences</taxon>
        <taxon>metagenomes</taxon>
        <taxon>ecological metagenomes</taxon>
    </lineage>
</organism>
<feature type="domain" description="Cytochrome c" evidence="22">
    <location>
        <begin position="205"/>
        <end position="289"/>
    </location>
</feature>
<evidence type="ECO:0000256" key="1">
    <source>
        <dbReference type="ARBA" id="ARBA00001926"/>
    </source>
</evidence>
<evidence type="ECO:0000256" key="15">
    <source>
        <dbReference type="ARBA" id="ARBA00022989"/>
    </source>
</evidence>
<keyword evidence="12" id="KW-0677">Repeat</keyword>
<evidence type="ECO:0000256" key="12">
    <source>
        <dbReference type="ARBA" id="ARBA00022737"/>
    </source>
</evidence>
<dbReference type="InterPro" id="IPR032858">
    <property type="entry name" value="CcoP_N"/>
</dbReference>
<dbReference type="GO" id="GO:0006119">
    <property type="term" value="P:oxidative phosphorylation"/>
    <property type="evidence" value="ECO:0007669"/>
    <property type="project" value="UniProtKB-UniPathway"/>
</dbReference>
<keyword evidence="6" id="KW-1003">Cell membrane</keyword>
<keyword evidence="17" id="KW-0408">Iron</keyword>
<keyword evidence="14" id="KW-0249">Electron transport</keyword>
<evidence type="ECO:0000256" key="11">
    <source>
        <dbReference type="ARBA" id="ARBA00022723"/>
    </source>
</evidence>
<keyword evidence="19 21" id="KW-0472">Membrane</keyword>
<sequence length="292" mass="31451">MATNVEKDTVSGQYTTGHEWDGIKELNTPLPKWWVWVFLSTIVWAIGYWIVYPSWPTMHGYWAGTFGWHARSQLVQDLEKANAAKQVYLSKIKNASLEDIVKDPDLLNFALAGGASVFKDTCAACHGVGGVGGYGFPALASDHWLWGGTLDEIKTTITYGVRNANPNSHQSVMPAFGGGDALNDAQLSDLAEYVLSLSHSSKDAAAATRGKAIFTNNNCYACHGAAGEGNTAVGAPALASGLWLYKGKDQKAEIISQVKHPKMGAMPAWSERFNDTTIKELAVYVHSLGGGK</sequence>
<evidence type="ECO:0000256" key="13">
    <source>
        <dbReference type="ARBA" id="ARBA00022781"/>
    </source>
</evidence>
<name>A0A1J5RKB1_9ZZZZ</name>
<evidence type="ECO:0000256" key="20">
    <source>
        <dbReference type="ARBA" id="ARBA00029635"/>
    </source>
</evidence>
<keyword evidence="7" id="KW-0997">Cell inner membrane</keyword>
<dbReference type="InterPro" id="IPR050597">
    <property type="entry name" value="Cytochrome_c_Oxidase_Subunit"/>
</dbReference>
<evidence type="ECO:0000256" key="18">
    <source>
        <dbReference type="ARBA" id="ARBA00023065"/>
    </source>
</evidence>
<dbReference type="GO" id="GO:0005886">
    <property type="term" value="C:plasma membrane"/>
    <property type="evidence" value="ECO:0007669"/>
    <property type="project" value="UniProtKB-SubCell"/>
</dbReference>
<evidence type="ECO:0000256" key="21">
    <source>
        <dbReference type="SAM" id="Phobius"/>
    </source>
</evidence>
<evidence type="ECO:0000313" key="23">
    <source>
        <dbReference type="EMBL" id="OIQ96608.1"/>
    </source>
</evidence>
<feature type="transmembrane region" description="Helical" evidence="21">
    <location>
        <begin position="33"/>
        <end position="52"/>
    </location>
</feature>
<dbReference type="GO" id="GO:0009055">
    <property type="term" value="F:electron transfer activity"/>
    <property type="evidence" value="ECO:0007669"/>
    <property type="project" value="InterPro"/>
</dbReference>
<evidence type="ECO:0000256" key="10">
    <source>
        <dbReference type="ARBA" id="ARBA00022692"/>
    </source>
</evidence>
<keyword evidence="13" id="KW-0375">Hydrogen ion transport</keyword>
<dbReference type="GO" id="GO:0016491">
    <property type="term" value="F:oxidoreductase activity"/>
    <property type="evidence" value="ECO:0007669"/>
    <property type="project" value="UniProtKB-KW"/>
</dbReference>
<keyword evidence="15 21" id="KW-1133">Transmembrane helix</keyword>
<evidence type="ECO:0000256" key="2">
    <source>
        <dbReference type="ARBA" id="ARBA00004533"/>
    </source>
</evidence>
<comment type="caution">
    <text evidence="23">The sequence shown here is derived from an EMBL/GenBank/DDBJ whole genome shotgun (WGS) entry which is preliminary data.</text>
</comment>
<evidence type="ECO:0000256" key="17">
    <source>
        <dbReference type="ARBA" id="ARBA00023004"/>
    </source>
</evidence>
<accession>A0A1J5RKB1</accession>
<keyword evidence="11" id="KW-0479">Metal-binding</keyword>
<dbReference type="Pfam" id="PF00034">
    <property type="entry name" value="Cytochrom_C"/>
    <property type="match status" value="1"/>
</dbReference>
<dbReference type="InterPro" id="IPR004678">
    <property type="entry name" value="Cyt_c_oxidase_cbb3_su3"/>
</dbReference>
<dbReference type="SUPFAM" id="SSF46626">
    <property type="entry name" value="Cytochrome c"/>
    <property type="match status" value="2"/>
</dbReference>
<evidence type="ECO:0000256" key="4">
    <source>
        <dbReference type="ARBA" id="ARBA00006113"/>
    </source>
</evidence>
<dbReference type="GO" id="GO:0020037">
    <property type="term" value="F:heme binding"/>
    <property type="evidence" value="ECO:0007669"/>
    <property type="project" value="InterPro"/>
</dbReference>
<dbReference type="UniPathway" id="UPA00705"/>
<dbReference type="EMBL" id="MLJW01000146">
    <property type="protein sequence ID" value="OIQ96608.1"/>
    <property type="molecule type" value="Genomic_DNA"/>
</dbReference>
<feature type="domain" description="Cytochrome c" evidence="22">
    <location>
        <begin position="109"/>
        <end position="198"/>
    </location>
</feature>
<evidence type="ECO:0000256" key="8">
    <source>
        <dbReference type="ARBA" id="ARBA00022617"/>
    </source>
</evidence>
<dbReference type="Pfam" id="PF13442">
    <property type="entry name" value="Cytochrome_CBB3"/>
    <property type="match status" value="1"/>
</dbReference>
<keyword evidence="8" id="KW-0349">Heme</keyword>
<evidence type="ECO:0000256" key="3">
    <source>
        <dbReference type="ARBA" id="ARBA00004673"/>
    </source>
</evidence>